<evidence type="ECO:0000256" key="4">
    <source>
        <dbReference type="ARBA" id="ARBA00022837"/>
    </source>
</evidence>
<dbReference type="InterPro" id="IPR017850">
    <property type="entry name" value="Alkaline_phosphatase_core_sf"/>
</dbReference>
<sequence>MNKSDNFIAVEKQFIKMKTIGKSILLVGLLLGSSASWGQEQPNILVILTDDMGFSDIGAFGGDFVPTPQLDSFAAEGTRFTQYYSAAPICSPSRASILTGMFPAEWNFTTFLNNRRSNELAEQANYLNVHAPSIAKVLKSAGYATAHFGKWHMGGGRDIKNAPTFEKYGFDEHASTYESPEPDPVLTATDWIWSDEDSIKRWDRTAYFVDKTLDFLRRHRDKPCFVNLWPDDMHTPWVPEENQRQQGKFPMNPEEEEAFKLVLAEFDRQLGRLFDGLEELGIAENTLVIFTSDNGPLPSFRGSRAGGLRGSKFSLYEGGIRMPFIVRWPGQVQAGAIDSVSVLNSTDLFPTLSNIAAATLPANYQGDGEDRTSVWLGTAASRTKDMYWEYGRNDYAFNYPKGNDRSPNLAIRSGKWKLLIDYRRDNPELYDLEQDRYETTNLAGTHPDTVKLLQNKLITWRTYLPELTTGRANPPIN</sequence>
<dbReference type="Proteomes" id="UP000597338">
    <property type="component" value="Unassembled WGS sequence"/>
</dbReference>
<comment type="similarity">
    <text evidence="1">Belongs to the sulfatase family.</text>
</comment>
<dbReference type="InterPro" id="IPR000917">
    <property type="entry name" value="Sulfatase_N"/>
</dbReference>
<dbReference type="InterPro" id="IPR050738">
    <property type="entry name" value="Sulfatase"/>
</dbReference>
<dbReference type="SUPFAM" id="SSF53649">
    <property type="entry name" value="Alkaline phosphatase-like"/>
    <property type="match status" value="1"/>
</dbReference>
<dbReference type="Gene3D" id="3.40.720.10">
    <property type="entry name" value="Alkaline Phosphatase, subunit A"/>
    <property type="match status" value="1"/>
</dbReference>
<reference evidence="7" key="1">
    <citation type="journal article" date="2019" name="Int. J. Syst. Evol. Microbiol.">
        <title>The Global Catalogue of Microorganisms (GCM) 10K type strain sequencing project: providing services to taxonomists for standard genome sequencing and annotation.</title>
        <authorList>
            <consortium name="The Broad Institute Genomics Platform"/>
            <consortium name="The Broad Institute Genome Sequencing Center for Infectious Disease"/>
            <person name="Wu L."/>
            <person name="Ma J."/>
        </authorList>
    </citation>
    <scope>NUCLEOTIDE SEQUENCE [LARGE SCALE GENOMIC DNA]</scope>
    <source>
        <strain evidence="7">CGMCC 1.15342</strain>
    </source>
</reference>
<dbReference type="PROSITE" id="PS00523">
    <property type="entry name" value="SULFATASE_1"/>
    <property type="match status" value="1"/>
</dbReference>
<gene>
    <name evidence="6" type="ORF">GCM10011386_19140</name>
</gene>
<dbReference type="PANTHER" id="PTHR42693">
    <property type="entry name" value="ARYLSULFATASE FAMILY MEMBER"/>
    <property type="match status" value="1"/>
</dbReference>
<dbReference type="Pfam" id="PF00884">
    <property type="entry name" value="Sulfatase"/>
    <property type="match status" value="1"/>
</dbReference>
<evidence type="ECO:0000259" key="5">
    <source>
        <dbReference type="Pfam" id="PF00884"/>
    </source>
</evidence>
<proteinExistence type="inferred from homology"/>
<evidence type="ECO:0000256" key="1">
    <source>
        <dbReference type="ARBA" id="ARBA00008779"/>
    </source>
</evidence>
<evidence type="ECO:0000256" key="2">
    <source>
        <dbReference type="ARBA" id="ARBA00022723"/>
    </source>
</evidence>
<dbReference type="PANTHER" id="PTHR42693:SF33">
    <property type="entry name" value="ARYLSULFATASE"/>
    <property type="match status" value="1"/>
</dbReference>
<comment type="caution">
    <text evidence="6">The sequence shown here is derived from an EMBL/GenBank/DDBJ whole genome shotgun (WGS) entry which is preliminary data.</text>
</comment>
<feature type="domain" description="Sulfatase N-terminal" evidence="5">
    <location>
        <begin position="42"/>
        <end position="355"/>
    </location>
</feature>
<protein>
    <submittedName>
        <fullName evidence="6">N-acetylgalactosamine-6-sulfatase</fullName>
    </submittedName>
</protein>
<evidence type="ECO:0000313" key="6">
    <source>
        <dbReference type="EMBL" id="GGC27293.1"/>
    </source>
</evidence>
<evidence type="ECO:0000256" key="3">
    <source>
        <dbReference type="ARBA" id="ARBA00022801"/>
    </source>
</evidence>
<keyword evidence="2" id="KW-0479">Metal-binding</keyword>
<keyword evidence="7" id="KW-1185">Reference proteome</keyword>
<dbReference type="Gene3D" id="3.30.1120.10">
    <property type="match status" value="1"/>
</dbReference>
<dbReference type="InterPro" id="IPR024607">
    <property type="entry name" value="Sulfatase_CS"/>
</dbReference>
<organism evidence="6 7">
    <name type="scientific">Parapedobacter defluvii</name>
    <dbReference type="NCBI Taxonomy" id="2045106"/>
    <lineage>
        <taxon>Bacteria</taxon>
        <taxon>Pseudomonadati</taxon>
        <taxon>Bacteroidota</taxon>
        <taxon>Sphingobacteriia</taxon>
        <taxon>Sphingobacteriales</taxon>
        <taxon>Sphingobacteriaceae</taxon>
        <taxon>Parapedobacter</taxon>
    </lineage>
</organism>
<dbReference type="EMBL" id="BMIK01000005">
    <property type="protein sequence ID" value="GGC27293.1"/>
    <property type="molecule type" value="Genomic_DNA"/>
</dbReference>
<keyword evidence="4" id="KW-0106">Calcium</keyword>
<evidence type="ECO:0000313" key="7">
    <source>
        <dbReference type="Proteomes" id="UP000597338"/>
    </source>
</evidence>
<keyword evidence="3" id="KW-0378">Hydrolase</keyword>
<name>A0ABQ1LNH8_9SPHI</name>
<accession>A0ABQ1LNH8</accession>